<dbReference type="PANTHER" id="PTHR33164:SF94">
    <property type="entry name" value="TRANSCRIPTIONAL REGULATORY PROTEIN-RELATED"/>
    <property type="match status" value="1"/>
</dbReference>
<comment type="caution">
    <text evidence="2">The sequence shown here is derived from an EMBL/GenBank/DDBJ whole genome shotgun (WGS) entry which is preliminary data.</text>
</comment>
<accession>A0AAE3EIN9</accession>
<dbReference type="SUPFAM" id="SSF46785">
    <property type="entry name" value="Winged helix' DNA-binding domain"/>
    <property type="match status" value="1"/>
</dbReference>
<sequence length="161" mass="17454">MNKQTIRRFRKSMRSLERETGMLLAGETACCSVTVAQCHLMLEMEERGPSSLQDLADALALDKSTLSRTADSLVREGWAERTEDETSRRKISLVLTGTGRGKCDYIHALCDGQYRALFARIPADKHEAVLESVALIAAAMAEERTEGGAGKAKGADSCCAG</sequence>
<dbReference type="InterPro" id="IPR039422">
    <property type="entry name" value="MarR/SlyA-like"/>
</dbReference>
<dbReference type="AlphaFoldDB" id="A0AAE3EIN9"/>
<proteinExistence type="predicted"/>
<feature type="domain" description="HTH marR-type" evidence="1">
    <location>
        <begin position="1"/>
        <end position="138"/>
    </location>
</feature>
<dbReference type="PROSITE" id="PS50995">
    <property type="entry name" value="HTH_MARR_2"/>
    <property type="match status" value="1"/>
</dbReference>
<dbReference type="RefSeq" id="WP_230754841.1">
    <property type="nucleotide sequence ID" value="NZ_JAINWA010000003.1"/>
</dbReference>
<dbReference type="Proteomes" id="UP001198163">
    <property type="component" value="Unassembled WGS sequence"/>
</dbReference>
<dbReference type="InterPro" id="IPR036388">
    <property type="entry name" value="WH-like_DNA-bd_sf"/>
</dbReference>
<dbReference type="EMBL" id="JAINWA010000003">
    <property type="protein sequence ID" value="MCD1654513.1"/>
    <property type="molecule type" value="Genomic_DNA"/>
</dbReference>
<dbReference type="SMART" id="SM00347">
    <property type="entry name" value="HTH_MARR"/>
    <property type="match status" value="1"/>
</dbReference>
<dbReference type="GO" id="GO:0006950">
    <property type="term" value="P:response to stress"/>
    <property type="evidence" value="ECO:0007669"/>
    <property type="project" value="TreeGrafter"/>
</dbReference>
<dbReference type="PANTHER" id="PTHR33164">
    <property type="entry name" value="TRANSCRIPTIONAL REGULATOR, MARR FAMILY"/>
    <property type="match status" value="1"/>
</dbReference>
<name>A0AAE3EIN9_9SPIR</name>
<dbReference type="PRINTS" id="PR00598">
    <property type="entry name" value="HTHMARR"/>
</dbReference>
<gene>
    <name evidence="2" type="ORF">K7J14_07315</name>
</gene>
<organism evidence="2 3">
    <name type="scientific">Teretinema zuelzerae</name>
    <dbReference type="NCBI Taxonomy" id="156"/>
    <lineage>
        <taxon>Bacteria</taxon>
        <taxon>Pseudomonadati</taxon>
        <taxon>Spirochaetota</taxon>
        <taxon>Spirochaetia</taxon>
        <taxon>Spirochaetales</taxon>
        <taxon>Treponemataceae</taxon>
        <taxon>Teretinema</taxon>
    </lineage>
</organism>
<evidence type="ECO:0000313" key="2">
    <source>
        <dbReference type="EMBL" id="MCD1654513.1"/>
    </source>
</evidence>
<protein>
    <submittedName>
        <fullName evidence="2">MarR family transcriptional regulator</fullName>
    </submittedName>
</protein>
<evidence type="ECO:0000259" key="1">
    <source>
        <dbReference type="PROSITE" id="PS50995"/>
    </source>
</evidence>
<dbReference type="Gene3D" id="1.10.10.10">
    <property type="entry name" value="Winged helix-like DNA-binding domain superfamily/Winged helix DNA-binding domain"/>
    <property type="match status" value="1"/>
</dbReference>
<dbReference type="InterPro" id="IPR036390">
    <property type="entry name" value="WH_DNA-bd_sf"/>
</dbReference>
<dbReference type="GO" id="GO:0003700">
    <property type="term" value="F:DNA-binding transcription factor activity"/>
    <property type="evidence" value="ECO:0007669"/>
    <property type="project" value="InterPro"/>
</dbReference>
<reference evidence="2" key="1">
    <citation type="submission" date="2021-08" db="EMBL/GenBank/DDBJ databases">
        <title>Comparative analyses of Brucepasteria parasyntrophica and Teretinema zuelzerae.</title>
        <authorList>
            <person name="Song Y."/>
            <person name="Brune A."/>
        </authorList>
    </citation>
    <scope>NUCLEOTIDE SEQUENCE</scope>
    <source>
        <strain evidence="2">DSM 1903</strain>
    </source>
</reference>
<keyword evidence="3" id="KW-1185">Reference proteome</keyword>
<dbReference type="InterPro" id="IPR000835">
    <property type="entry name" value="HTH_MarR-typ"/>
</dbReference>
<dbReference type="Pfam" id="PF01047">
    <property type="entry name" value="MarR"/>
    <property type="match status" value="1"/>
</dbReference>
<evidence type="ECO:0000313" key="3">
    <source>
        <dbReference type="Proteomes" id="UP001198163"/>
    </source>
</evidence>